<evidence type="ECO:0000256" key="4">
    <source>
        <dbReference type="ARBA" id="ARBA00023163"/>
    </source>
</evidence>
<feature type="region of interest" description="Disordered" evidence="6">
    <location>
        <begin position="92"/>
        <end position="111"/>
    </location>
</feature>
<sequence>MMGSSSSPDKLSANKERVAKELVQGQEFATQLQILLKKPYGENCFLTTEAHQYELLLKILASFTQALSLVTTCDSVEVCQNLAASPADSVCCDDRRSENSGESRRKPTANRRGCYRRKNTSLSWTTVSAAIGDAHTWRKYGQKEILNAKYPRSYFRCIHKYDRGCKATKQVQKVEEDPQMYCTTYIGHHTCSDILKYPQTITTVSDNNPWEPSYMVIASDSKNIPTGVLDHHHHPTKQEYKAETPSDLTDNLPSLDSIMWKDFVALESTEAANLRSDYTAASSMEATCQSLDMDFVVKSIDFDNDFRFDESGIF</sequence>
<evidence type="ECO:0000313" key="9">
    <source>
        <dbReference type="Proteomes" id="UP000008311"/>
    </source>
</evidence>
<dbReference type="GO" id="GO:0003700">
    <property type="term" value="F:DNA-binding transcription factor activity"/>
    <property type="evidence" value="ECO:0000318"/>
    <property type="project" value="GO_Central"/>
</dbReference>
<evidence type="ECO:0000256" key="5">
    <source>
        <dbReference type="ARBA" id="ARBA00023242"/>
    </source>
</evidence>
<gene>
    <name evidence="8" type="ORF">RCOM_0689800</name>
</gene>
<dbReference type="InterPro" id="IPR036576">
    <property type="entry name" value="WRKY_dom_sf"/>
</dbReference>
<protein>
    <submittedName>
        <fullName evidence="8">WRKY transcription factor, putative</fullName>
    </submittedName>
</protein>
<accession>B9S4F2</accession>
<evidence type="ECO:0000259" key="7">
    <source>
        <dbReference type="PROSITE" id="PS50811"/>
    </source>
</evidence>
<dbReference type="Proteomes" id="UP000008311">
    <property type="component" value="Unassembled WGS sequence"/>
</dbReference>
<reference evidence="9" key="1">
    <citation type="journal article" date="2010" name="Nat. Biotechnol.">
        <title>Draft genome sequence of the oilseed species Ricinus communis.</title>
        <authorList>
            <person name="Chan A.P."/>
            <person name="Crabtree J."/>
            <person name="Zhao Q."/>
            <person name="Lorenzi H."/>
            <person name="Orvis J."/>
            <person name="Puiu D."/>
            <person name="Melake-Berhan A."/>
            <person name="Jones K.M."/>
            <person name="Redman J."/>
            <person name="Chen G."/>
            <person name="Cahoon E.B."/>
            <person name="Gedil M."/>
            <person name="Stanke M."/>
            <person name="Haas B.J."/>
            <person name="Wortman J.R."/>
            <person name="Fraser-Liggett C.M."/>
            <person name="Ravel J."/>
            <person name="Rabinowicz P.D."/>
        </authorList>
    </citation>
    <scope>NUCLEOTIDE SEQUENCE [LARGE SCALE GENOMIC DNA]</scope>
    <source>
        <strain evidence="9">cv. Hale</strain>
    </source>
</reference>
<organism evidence="8 9">
    <name type="scientific">Ricinus communis</name>
    <name type="common">Castor bean</name>
    <dbReference type="NCBI Taxonomy" id="3988"/>
    <lineage>
        <taxon>Eukaryota</taxon>
        <taxon>Viridiplantae</taxon>
        <taxon>Streptophyta</taxon>
        <taxon>Embryophyta</taxon>
        <taxon>Tracheophyta</taxon>
        <taxon>Spermatophyta</taxon>
        <taxon>Magnoliopsida</taxon>
        <taxon>eudicotyledons</taxon>
        <taxon>Gunneridae</taxon>
        <taxon>Pentapetalae</taxon>
        <taxon>rosids</taxon>
        <taxon>fabids</taxon>
        <taxon>Malpighiales</taxon>
        <taxon>Euphorbiaceae</taxon>
        <taxon>Acalyphoideae</taxon>
        <taxon>Acalypheae</taxon>
        <taxon>Ricinus</taxon>
    </lineage>
</organism>
<keyword evidence="4" id="KW-0804">Transcription</keyword>
<dbReference type="FunCoup" id="B9S4F2">
    <property type="interactions" value="106"/>
</dbReference>
<dbReference type="GO" id="GO:1900457">
    <property type="term" value="P:regulation of brassinosteroid mediated signaling pathway"/>
    <property type="evidence" value="ECO:0000318"/>
    <property type="project" value="GO_Central"/>
</dbReference>
<dbReference type="Pfam" id="PF03106">
    <property type="entry name" value="WRKY"/>
    <property type="match status" value="1"/>
</dbReference>
<dbReference type="PANTHER" id="PTHR31282">
    <property type="entry name" value="WRKY TRANSCRIPTION FACTOR 21-RELATED"/>
    <property type="match status" value="1"/>
</dbReference>
<dbReference type="SUPFAM" id="SSF118290">
    <property type="entry name" value="WRKY DNA-binding domain"/>
    <property type="match status" value="1"/>
</dbReference>
<dbReference type="GO" id="GO:0006355">
    <property type="term" value="P:regulation of DNA-templated transcription"/>
    <property type="evidence" value="ECO:0000318"/>
    <property type="project" value="GO_Central"/>
</dbReference>
<feature type="compositionally biased region" description="Basic and acidic residues" evidence="6">
    <location>
        <begin position="92"/>
        <end position="105"/>
    </location>
</feature>
<dbReference type="Gene3D" id="2.20.25.80">
    <property type="entry name" value="WRKY domain"/>
    <property type="match status" value="1"/>
</dbReference>
<dbReference type="GO" id="GO:0042742">
    <property type="term" value="P:defense response to bacterium"/>
    <property type="evidence" value="ECO:0000318"/>
    <property type="project" value="GO_Central"/>
</dbReference>
<dbReference type="InterPro" id="IPR044810">
    <property type="entry name" value="WRKY_plant"/>
</dbReference>
<dbReference type="PROSITE" id="PS50811">
    <property type="entry name" value="WRKY"/>
    <property type="match status" value="1"/>
</dbReference>
<name>B9S4F2_RICCO</name>
<keyword evidence="9" id="KW-1185">Reference proteome</keyword>
<keyword evidence="2" id="KW-0805">Transcription regulation</keyword>
<dbReference type="GO" id="GO:0009862">
    <property type="term" value="P:systemic acquired resistance, salicylic acid mediated signaling pathway"/>
    <property type="evidence" value="ECO:0000318"/>
    <property type="project" value="GO_Central"/>
</dbReference>
<feature type="domain" description="WRKY" evidence="7">
    <location>
        <begin position="126"/>
        <end position="189"/>
    </location>
</feature>
<comment type="subcellular location">
    <subcellularLocation>
        <location evidence="1">Nucleus</location>
    </subcellularLocation>
</comment>
<dbReference type="InParanoid" id="B9S4F2"/>
<proteinExistence type="predicted"/>
<dbReference type="STRING" id="3988.B9S4F2"/>
<evidence type="ECO:0000256" key="1">
    <source>
        <dbReference type="ARBA" id="ARBA00004123"/>
    </source>
</evidence>
<dbReference type="AlphaFoldDB" id="B9S4F2"/>
<dbReference type="eggNOG" id="ENOG502RYCZ">
    <property type="taxonomic scope" value="Eukaryota"/>
</dbReference>
<keyword evidence="3" id="KW-0238">DNA-binding</keyword>
<evidence type="ECO:0000256" key="6">
    <source>
        <dbReference type="SAM" id="MobiDB-lite"/>
    </source>
</evidence>
<keyword evidence="5" id="KW-0539">Nucleus</keyword>
<dbReference type="EMBL" id="EQ973864">
    <property type="protein sequence ID" value="EEF41580.1"/>
    <property type="molecule type" value="Genomic_DNA"/>
</dbReference>
<evidence type="ECO:0000256" key="2">
    <source>
        <dbReference type="ARBA" id="ARBA00023015"/>
    </source>
</evidence>
<evidence type="ECO:0000313" key="8">
    <source>
        <dbReference type="EMBL" id="EEF41580.1"/>
    </source>
</evidence>
<evidence type="ECO:0000256" key="3">
    <source>
        <dbReference type="ARBA" id="ARBA00023125"/>
    </source>
</evidence>
<dbReference type="InterPro" id="IPR003657">
    <property type="entry name" value="WRKY_dom"/>
</dbReference>
<dbReference type="SMART" id="SM00774">
    <property type="entry name" value="WRKY"/>
    <property type="match status" value="1"/>
</dbReference>
<dbReference type="GO" id="GO:0005634">
    <property type="term" value="C:nucleus"/>
    <property type="evidence" value="ECO:0000318"/>
    <property type="project" value="GO_Central"/>
</dbReference>
<dbReference type="GO" id="GO:0000976">
    <property type="term" value="F:transcription cis-regulatory region binding"/>
    <property type="evidence" value="ECO:0000318"/>
    <property type="project" value="GO_Central"/>
</dbReference>